<comment type="subcellular location">
    <subcellularLocation>
        <location evidence="1">Nucleus</location>
    </subcellularLocation>
</comment>
<evidence type="ECO:0000256" key="3">
    <source>
        <dbReference type="ARBA" id="ARBA00022737"/>
    </source>
</evidence>
<dbReference type="GO" id="GO:0003677">
    <property type="term" value="F:DNA binding"/>
    <property type="evidence" value="ECO:0007669"/>
    <property type="project" value="InterPro"/>
</dbReference>
<feature type="domain" description="U1-type" evidence="8">
    <location>
        <begin position="55"/>
        <end position="89"/>
    </location>
</feature>
<dbReference type="EMBL" id="OU466862">
    <property type="protein sequence ID" value="CAH2073836.1"/>
    <property type="molecule type" value="Genomic_DNA"/>
</dbReference>
<dbReference type="GO" id="GO:0006364">
    <property type="term" value="P:rRNA processing"/>
    <property type="evidence" value="ECO:0007669"/>
    <property type="project" value="TreeGrafter"/>
</dbReference>
<feature type="compositionally biased region" description="Polar residues" evidence="7">
    <location>
        <begin position="92"/>
        <end position="106"/>
    </location>
</feature>
<evidence type="ECO:0000256" key="7">
    <source>
        <dbReference type="SAM" id="MobiDB-lite"/>
    </source>
</evidence>
<keyword evidence="4" id="KW-0863">Zinc-finger</keyword>
<keyword evidence="6" id="KW-0539">Nucleus</keyword>
<accession>A0AAU9SWB1</accession>
<dbReference type="Proteomes" id="UP000836841">
    <property type="component" value="Chromosome 6"/>
</dbReference>
<dbReference type="Pfam" id="PF08790">
    <property type="entry name" value="zf-LYAR"/>
    <property type="match status" value="1"/>
</dbReference>
<dbReference type="InterPro" id="IPR003338">
    <property type="entry name" value="CDC4_N-term_subdom"/>
</dbReference>
<dbReference type="Gene3D" id="1.10.8.60">
    <property type="match status" value="1"/>
</dbReference>
<dbReference type="InterPro" id="IPR009010">
    <property type="entry name" value="Asp_de-COase-like_dom_sf"/>
</dbReference>
<dbReference type="SUPFAM" id="SSF50692">
    <property type="entry name" value="ADC-like"/>
    <property type="match status" value="1"/>
</dbReference>
<keyword evidence="11" id="KW-1185">Reference proteome</keyword>
<evidence type="ECO:0000313" key="10">
    <source>
        <dbReference type="EMBL" id="CAH2073836.1"/>
    </source>
</evidence>
<dbReference type="PANTHER" id="PTHR13100:SF10">
    <property type="entry name" value="CELL GROWTH-REGULATING NUCLEOLAR PROTEIN"/>
    <property type="match status" value="1"/>
</dbReference>
<sequence>MFGKDSVYGHNQCITETEKYGPIGQSKPSNGTPAKPQNNSKQQPDFDINAGLSNRYPWFCSLCNTKATSQQTLLAHADGKEHRGKAKAFHAKQQSTVDATEKVSNGDSEEKKKRKLETLDETSIGDVLQGEESNGGEVKKAKKQDDEKKINWKNTAILERNKSPNRLVVDEAFNDGSSVVSLHPATMEKLAIRFSSRTLCDESCEEPKIRMNKVVGSNLRVRLGDVISLHQCPDVKYGSPSYETGAFFFCINRPEIMSKLAGESNLRKAFKETEKMDHSMNTHGYVGADLAALCTEAALQCIREKMDVM</sequence>
<dbReference type="InterPro" id="IPR014898">
    <property type="entry name" value="Znf_C2H2_LYAR"/>
</dbReference>
<dbReference type="Gene3D" id="3.30.160.60">
    <property type="entry name" value="Classic Zinc Finger"/>
    <property type="match status" value="1"/>
</dbReference>
<dbReference type="GO" id="GO:0000122">
    <property type="term" value="P:negative regulation of transcription by RNA polymerase II"/>
    <property type="evidence" value="ECO:0007669"/>
    <property type="project" value="TreeGrafter"/>
</dbReference>
<dbReference type="GO" id="GO:0008270">
    <property type="term" value="F:zinc ion binding"/>
    <property type="evidence" value="ECO:0007669"/>
    <property type="project" value="UniProtKB-KW"/>
</dbReference>
<dbReference type="InterPro" id="IPR003604">
    <property type="entry name" value="Matrin/U1-like-C_Znf_C2H2"/>
</dbReference>
<feature type="region of interest" description="Disordered" evidence="7">
    <location>
        <begin position="78"/>
        <end position="143"/>
    </location>
</feature>
<evidence type="ECO:0000256" key="5">
    <source>
        <dbReference type="ARBA" id="ARBA00022833"/>
    </source>
</evidence>
<dbReference type="SMART" id="SM00451">
    <property type="entry name" value="ZnF_U1"/>
    <property type="match status" value="1"/>
</dbReference>
<dbReference type="SUPFAM" id="SSF57667">
    <property type="entry name" value="beta-beta-alpha zinc fingers"/>
    <property type="match status" value="1"/>
</dbReference>
<feature type="domain" description="CDC48 N-terminal subdomain" evidence="9">
    <location>
        <begin position="166"/>
        <end position="235"/>
    </location>
</feature>
<reference evidence="10 11" key="1">
    <citation type="submission" date="2022-03" db="EMBL/GenBank/DDBJ databases">
        <authorList>
            <person name="Nunn A."/>
            <person name="Chopra R."/>
            <person name="Nunn A."/>
            <person name="Contreras Garrido A."/>
        </authorList>
    </citation>
    <scope>NUCLEOTIDE SEQUENCE [LARGE SCALE GENOMIC DNA]</scope>
</reference>
<keyword evidence="2" id="KW-0479">Metal-binding</keyword>
<feature type="region of interest" description="Disordered" evidence="7">
    <location>
        <begin position="17"/>
        <end position="48"/>
    </location>
</feature>
<evidence type="ECO:0000256" key="1">
    <source>
        <dbReference type="ARBA" id="ARBA00004123"/>
    </source>
</evidence>
<dbReference type="InterPro" id="IPR039999">
    <property type="entry name" value="LYAR"/>
</dbReference>
<dbReference type="InterPro" id="IPR013087">
    <property type="entry name" value="Znf_C2H2_type"/>
</dbReference>
<evidence type="ECO:0000259" key="8">
    <source>
        <dbReference type="SMART" id="SM00451"/>
    </source>
</evidence>
<feature type="compositionally biased region" description="Polar residues" evidence="7">
    <location>
        <begin position="26"/>
        <end position="43"/>
    </location>
</feature>
<dbReference type="Pfam" id="PF12874">
    <property type="entry name" value="zf-met"/>
    <property type="match status" value="1"/>
</dbReference>
<keyword evidence="3" id="KW-0677">Repeat</keyword>
<evidence type="ECO:0000313" key="11">
    <source>
        <dbReference type="Proteomes" id="UP000836841"/>
    </source>
</evidence>
<dbReference type="AlphaFoldDB" id="A0AAU9SWB1"/>
<organism evidence="10 11">
    <name type="scientific">Thlaspi arvense</name>
    <name type="common">Field penny-cress</name>
    <dbReference type="NCBI Taxonomy" id="13288"/>
    <lineage>
        <taxon>Eukaryota</taxon>
        <taxon>Viridiplantae</taxon>
        <taxon>Streptophyta</taxon>
        <taxon>Embryophyta</taxon>
        <taxon>Tracheophyta</taxon>
        <taxon>Spermatophyta</taxon>
        <taxon>Magnoliopsida</taxon>
        <taxon>eudicotyledons</taxon>
        <taxon>Gunneridae</taxon>
        <taxon>Pentapetalae</taxon>
        <taxon>rosids</taxon>
        <taxon>malvids</taxon>
        <taxon>Brassicales</taxon>
        <taxon>Brassicaceae</taxon>
        <taxon>Thlaspideae</taxon>
        <taxon>Thlaspi</taxon>
    </lineage>
</organism>
<protein>
    <recommendedName>
        <fullName evidence="12">U1-type domain-containing protein</fullName>
    </recommendedName>
</protein>
<dbReference type="FunFam" id="3.30.160.60:FF:001583">
    <property type="entry name" value="UBP1-associated proteins 1C"/>
    <property type="match status" value="1"/>
</dbReference>
<proteinExistence type="predicted"/>
<dbReference type="InterPro" id="IPR036236">
    <property type="entry name" value="Znf_C2H2_sf"/>
</dbReference>
<gene>
    <name evidence="10" type="ORF">TAV2_LOCUS19474</name>
</gene>
<dbReference type="PANTHER" id="PTHR13100">
    <property type="entry name" value="CELL GROWTH-REGULATING NUCLEOLAR PROTEIN LYAR"/>
    <property type="match status" value="1"/>
</dbReference>
<dbReference type="GO" id="GO:0005730">
    <property type="term" value="C:nucleolus"/>
    <property type="evidence" value="ECO:0007669"/>
    <property type="project" value="TreeGrafter"/>
</dbReference>
<evidence type="ECO:0000259" key="9">
    <source>
        <dbReference type="SMART" id="SM01073"/>
    </source>
</evidence>
<name>A0AAU9SWB1_THLAR</name>
<dbReference type="Pfam" id="PF17862">
    <property type="entry name" value="AAA_lid_3"/>
    <property type="match status" value="1"/>
</dbReference>
<dbReference type="SMART" id="SM01073">
    <property type="entry name" value="CDC48_N"/>
    <property type="match status" value="1"/>
</dbReference>
<evidence type="ECO:0000256" key="6">
    <source>
        <dbReference type="ARBA" id="ARBA00023242"/>
    </source>
</evidence>
<keyword evidence="5" id="KW-0862">Zinc</keyword>
<evidence type="ECO:0000256" key="2">
    <source>
        <dbReference type="ARBA" id="ARBA00022723"/>
    </source>
</evidence>
<dbReference type="InterPro" id="IPR041569">
    <property type="entry name" value="AAA_lid_3"/>
</dbReference>
<evidence type="ECO:0000256" key="4">
    <source>
        <dbReference type="ARBA" id="ARBA00022771"/>
    </source>
</evidence>
<dbReference type="Gene3D" id="2.40.40.20">
    <property type="match status" value="1"/>
</dbReference>
<evidence type="ECO:0008006" key="12">
    <source>
        <dbReference type="Google" id="ProtNLM"/>
    </source>
</evidence>